<feature type="domain" description="Alpha-type protein kinase" evidence="5">
    <location>
        <begin position="1"/>
        <end position="354"/>
    </location>
</feature>
<keyword evidence="3 6" id="KW-0418">Kinase</keyword>
<evidence type="ECO:0000313" key="6">
    <source>
        <dbReference type="EMBL" id="GFR71859.1"/>
    </source>
</evidence>
<gene>
    <name evidence="6" type="ORF">ElyMa_000363700</name>
</gene>
<evidence type="ECO:0000259" key="5">
    <source>
        <dbReference type="PROSITE" id="PS51158"/>
    </source>
</evidence>
<sequence length="366" mass="41098">MPIGTLETFESSPDKNNNRHRVSIDALTSKRHEHSTTYEGRIFSFGGEFDHRDRILVVVKCPAAQHIDSDTWAQSQLQISKLVRKHAAKFNEYVRHSVNLNGTRIYFLNCQMATIDSTSRFDRQGKKKGDSIVFEDKLGDFSQLISTTGDVKSETGGRQSRRCRGKTTSRSTPIPIPSTIRDRRRSNSIAESNESQVSQCASSVESSAPPSYEESQLQSLMMSYPKVSESQKIAFGREIVSLLHSLSGTRESPSSDRIVDDFATDCDERDVPEPILQAFVHFFFCHTSGQAVVCGLKGTKNEMGYELVTPVLHSLGRLFGERDGGEPAMRKVLKNHRCSSLCHHLPDVFSLLSQAKKSPRFDWDYV</sequence>
<dbReference type="SUPFAM" id="SSF56112">
    <property type="entry name" value="Protein kinase-like (PK-like)"/>
    <property type="match status" value="1"/>
</dbReference>
<dbReference type="GO" id="GO:0005524">
    <property type="term" value="F:ATP binding"/>
    <property type="evidence" value="ECO:0007669"/>
    <property type="project" value="InterPro"/>
</dbReference>
<dbReference type="GO" id="GO:0004674">
    <property type="term" value="F:protein serine/threonine kinase activity"/>
    <property type="evidence" value="ECO:0007669"/>
    <property type="project" value="UniProtKB-KW"/>
</dbReference>
<evidence type="ECO:0000256" key="2">
    <source>
        <dbReference type="ARBA" id="ARBA00022679"/>
    </source>
</evidence>
<dbReference type="PROSITE" id="PS51158">
    <property type="entry name" value="ALPHA_KINASE"/>
    <property type="match status" value="1"/>
</dbReference>
<comment type="caution">
    <text evidence="6">The sequence shown here is derived from an EMBL/GenBank/DDBJ whole genome shotgun (WGS) entry which is preliminary data.</text>
</comment>
<keyword evidence="7" id="KW-1185">Reference proteome</keyword>
<dbReference type="AlphaFoldDB" id="A0AAV4FG01"/>
<evidence type="ECO:0000256" key="4">
    <source>
        <dbReference type="SAM" id="MobiDB-lite"/>
    </source>
</evidence>
<name>A0AAV4FG01_9GAST</name>
<feature type="region of interest" description="Disordered" evidence="4">
    <location>
        <begin position="148"/>
        <end position="212"/>
    </location>
</feature>
<feature type="compositionally biased region" description="Polar residues" evidence="4">
    <location>
        <begin position="187"/>
        <end position="212"/>
    </location>
</feature>
<reference evidence="6 7" key="1">
    <citation type="journal article" date="2021" name="Elife">
        <title>Chloroplast acquisition without the gene transfer in kleptoplastic sea slugs, Plakobranchus ocellatus.</title>
        <authorList>
            <person name="Maeda T."/>
            <person name="Takahashi S."/>
            <person name="Yoshida T."/>
            <person name="Shimamura S."/>
            <person name="Takaki Y."/>
            <person name="Nagai Y."/>
            <person name="Toyoda A."/>
            <person name="Suzuki Y."/>
            <person name="Arimoto A."/>
            <person name="Ishii H."/>
            <person name="Satoh N."/>
            <person name="Nishiyama T."/>
            <person name="Hasebe M."/>
            <person name="Maruyama T."/>
            <person name="Minagawa J."/>
            <person name="Obokata J."/>
            <person name="Shigenobu S."/>
        </authorList>
    </citation>
    <scope>NUCLEOTIDE SEQUENCE [LARGE SCALE GENOMIC DNA]</scope>
</reference>
<proteinExistence type="predicted"/>
<dbReference type="Gene3D" id="3.20.200.10">
    <property type="entry name" value="MHCK/EF2 kinase"/>
    <property type="match status" value="1"/>
</dbReference>
<evidence type="ECO:0000313" key="7">
    <source>
        <dbReference type="Proteomes" id="UP000762676"/>
    </source>
</evidence>
<evidence type="ECO:0000256" key="3">
    <source>
        <dbReference type="ARBA" id="ARBA00022777"/>
    </source>
</evidence>
<organism evidence="6 7">
    <name type="scientific">Elysia marginata</name>
    <dbReference type="NCBI Taxonomy" id="1093978"/>
    <lineage>
        <taxon>Eukaryota</taxon>
        <taxon>Metazoa</taxon>
        <taxon>Spiralia</taxon>
        <taxon>Lophotrochozoa</taxon>
        <taxon>Mollusca</taxon>
        <taxon>Gastropoda</taxon>
        <taxon>Heterobranchia</taxon>
        <taxon>Euthyneura</taxon>
        <taxon>Panpulmonata</taxon>
        <taxon>Sacoglossa</taxon>
        <taxon>Placobranchoidea</taxon>
        <taxon>Plakobranchidae</taxon>
        <taxon>Elysia</taxon>
    </lineage>
</organism>
<dbReference type="Pfam" id="PF02816">
    <property type="entry name" value="Alpha_kinase"/>
    <property type="match status" value="1"/>
</dbReference>
<keyword evidence="2" id="KW-0808">Transferase</keyword>
<dbReference type="Proteomes" id="UP000762676">
    <property type="component" value="Unassembled WGS sequence"/>
</dbReference>
<protein>
    <submittedName>
        <fullName evidence="6">Alpha-protein kinase vwkA</fullName>
    </submittedName>
</protein>
<accession>A0AAV4FG01</accession>
<dbReference type="EMBL" id="BMAT01000721">
    <property type="protein sequence ID" value="GFR71859.1"/>
    <property type="molecule type" value="Genomic_DNA"/>
</dbReference>
<keyword evidence="1" id="KW-0723">Serine/threonine-protein kinase</keyword>
<dbReference type="InterPro" id="IPR004166">
    <property type="entry name" value="a-kinase_dom"/>
</dbReference>
<dbReference type="InterPro" id="IPR011009">
    <property type="entry name" value="Kinase-like_dom_sf"/>
</dbReference>
<evidence type="ECO:0000256" key="1">
    <source>
        <dbReference type="ARBA" id="ARBA00022527"/>
    </source>
</evidence>